<name>A0A921HXW9_9BACT</name>
<dbReference type="Pfam" id="PF11013">
    <property type="entry name" value="DUF2851"/>
    <property type="match status" value="1"/>
</dbReference>
<proteinExistence type="predicted"/>
<evidence type="ECO:0000313" key="1">
    <source>
        <dbReference type="EMBL" id="HJF93094.1"/>
    </source>
</evidence>
<sequence>MEHLLHYLWKHKIFPLQELRTTDGQQVEVIDPGLPNTDAGPDFFNAKLKLDGILWVGNVELHDRSSLWLKHGHQSDAAYDNVILHVVGEADCPVCRRDGQPIPQLILSCPDYVARRYDELRSSEIHPPCYSILSSLPKLTVHSWLSALQVERFERKARDIRARLDAYGNHWEDVFFVTLARNYGFGLNSDAFEAWARLVPFRAVDKHRDNLFQVEAFFLGMAGLLDEERPDYGDYYLRLQKEYRYLRQKFSLPAPLDPSRWRLLRQRPGGFPYVRLAQLADLYHRGQTLFSRVMEARTADELRQLLAVGTSSYWEEHFTFGKTSVRQPKQMGRGALDLVIINTVVPFLYAYGQHRQEESLCERATALLETLKAENNYITRMWSGAGLPVSTAADSQAIIQLQKEYCDRKDCLRCRFGYEYLKRKGEKG</sequence>
<dbReference type="EMBL" id="DYVX01000097">
    <property type="protein sequence ID" value="HJF93094.1"/>
    <property type="molecule type" value="Genomic_DNA"/>
</dbReference>
<dbReference type="InterPro" id="IPR021272">
    <property type="entry name" value="DUF2851"/>
</dbReference>
<dbReference type="RefSeq" id="WP_276829111.1">
    <property type="nucleotide sequence ID" value="NZ_DYVX01000097.1"/>
</dbReference>
<accession>A0A921HXW9</accession>
<dbReference type="AlphaFoldDB" id="A0A921HXW9"/>
<dbReference type="Proteomes" id="UP000717835">
    <property type="component" value="Unassembled WGS sequence"/>
</dbReference>
<reference evidence="1" key="2">
    <citation type="submission" date="2021-09" db="EMBL/GenBank/DDBJ databases">
        <authorList>
            <person name="Gilroy R."/>
        </authorList>
    </citation>
    <scope>NUCLEOTIDE SEQUENCE</scope>
    <source>
        <strain evidence="1">CHK55-1828</strain>
    </source>
</reference>
<protein>
    <submittedName>
        <fullName evidence="1">DUF2851 family protein</fullName>
    </submittedName>
</protein>
<gene>
    <name evidence="1" type="ORF">K8W02_12040</name>
</gene>
<organism evidence="1 2">
    <name type="scientific">Mediterranea massiliensis</name>
    <dbReference type="NCBI Taxonomy" id="1841865"/>
    <lineage>
        <taxon>Bacteria</taxon>
        <taxon>Pseudomonadati</taxon>
        <taxon>Bacteroidota</taxon>
        <taxon>Bacteroidia</taxon>
        <taxon>Bacteroidales</taxon>
        <taxon>Bacteroidaceae</taxon>
        <taxon>Mediterranea</taxon>
    </lineage>
</organism>
<reference evidence="1" key="1">
    <citation type="journal article" date="2021" name="PeerJ">
        <title>Extensive microbial diversity within the chicken gut microbiome revealed by metagenomics and culture.</title>
        <authorList>
            <person name="Gilroy R."/>
            <person name="Ravi A."/>
            <person name="Getino M."/>
            <person name="Pursley I."/>
            <person name="Horton D.L."/>
            <person name="Alikhan N.F."/>
            <person name="Baker D."/>
            <person name="Gharbi K."/>
            <person name="Hall N."/>
            <person name="Watson M."/>
            <person name="Adriaenssens E.M."/>
            <person name="Foster-Nyarko E."/>
            <person name="Jarju S."/>
            <person name="Secka A."/>
            <person name="Antonio M."/>
            <person name="Oren A."/>
            <person name="Chaudhuri R.R."/>
            <person name="La Ragione R."/>
            <person name="Hildebrand F."/>
            <person name="Pallen M.J."/>
        </authorList>
    </citation>
    <scope>NUCLEOTIDE SEQUENCE</scope>
    <source>
        <strain evidence="1">CHK55-1828</strain>
    </source>
</reference>
<comment type="caution">
    <text evidence="1">The sequence shown here is derived from an EMBL/GenBank/DDBJ whole genome shotgun (WGS) entry which is preliminary data.</text>
</comment>
<evidence type="ECO:0000313" key="2">
    <source>
        <dbReference type="Proteomes" id="UP000717835"/>
    </source>
</evidence>